<dbReference type="Proteomes" id="UP001634394">
    <property type="component" value="Unassembled WGS sequence"/>
</dbReference>
<reference evidence="2 3" key="1">
    <citation type="submission" date="2024-11" db="EMBL/GenBank/DDBJ databases">
        <title>Chromosome-level genome assembly of the freshwater bivalve Anodonta woodiana.</title>
        <authorList>
            <person name="Chen X."/>
        </authorList>
    </citation>
    <scope>NUCLEOTIDE SEQUENCE [LARGE SCALE GENOMIC DNA]</scope>
    <source>
        <strain evidence="2">MN2024</strain>
        <tissue evidence="2">Gills</tissue>
    </source>
</reference>
<evidence type="ECO:0000313" key="3">
    <source>
        <dbReference type="Proteomes" id="UP001634394"/>
    </source>
</evidence>
<feature type="region of interest" description="Disordered" evidence="1">
    <location>
        <begin position="1"/>
        <end position="64"/>
    </location>
</feature>
<organism evidence="2 3">
    <name type="scientific">Sinanodonta woodiana</name>
    <name type="common">Chinese pond mussel</name>
    <name type="synonym">Anodonta woodiana</name>
    <dbReference type="NCBI Taxonomy" id="1069815"/>
    <lineage>
        <taxon>Eukaryota</taxon>
        <taxon>Metazoa</taxon>
        <taxon>Spiralia</taxon>
        <taxon>Lophotrochozoa</taxon>
        <taxon>Mollusca</taxon>
        <taxon>Bivalvia</taxon>
        <taxon>Autobranchia</taxon>
        <taxon>Heteroconchia</taxon>
        <taxon>Palaeoheterodonta</taxon>
        <taxon>Unionida</taxon>
        <taxon>Unionoidea</taxon>
        <taxon>Unionidae</taxon>
        <taxon>Unioninae</taxon>
        <taxon>Sinanodonta</taxon>
    </lineage>
</organism>
<protein>
    <submittedName>
        <fullName evidence="2">Uncharacterized protein</fullName>
    </submittedName>
</protein>
<feature type="compositionally biased region" description="Low complexity" evidence="1">
    <location>
        <begin position="49"/>
        <end position="64"/>
    </location>
</feature>
<evidence type="ECO:0000313" key="2">
    <source>
        <dbReference type="EMBL" id="KAL3835799.1"/>
    </source>
</evidence>
<gene>
    <name evidence="2" type="ORF">ACJMK2_021273</name>
</gene>
<sequence length="186" mass="20520">MVEPVELQPIESKPSSRDDKTGYSSSAASCSNPGYTHSSNCSNPGYTHSSKSSRSGTKSSTNGKTDVTNYKYASAFQSTTPPQWTDDTYDNTGDETKHHFDGAYNHIPTHFGEEYVATHLSIHTRLNASETYDHVILCTDDVYEDTCVAQDSTIQYKSYDVMTKGTCETPASKPYIINNQGNIMNL</sequence>
<name>A0ABD3TFL0_SINWO</name>
<proteinExistence type="predicted"/>
<keyword evidence="3" id="KW-1185">Reference proteome</keyword>
<dbReference type="EMBL" id="JBJQND010000018">
    <property type="protein sequence ID" value="KAL3835799.1"/>
    <property type="molecule type" value="Genomic_DNA"/>
</dbReference>
<comment type="caution">
    <text evidence="2">The sequence shown here is derived from an EMBL/GenBank/DDBJ whole genome shotgun (WGS) entry which is preliminary data.</text>
</comment>
<dbReference type="AlphaFoldDB" id="A0ABD3TFL0"/>
<feature type="compositionally biased region" description="Polar residues" evidence="1">
    <location>
        <begin position="22"/>
        <end position="48"/>
    </location>
</feature>
<evidence type="ECO:0000256" key="1">
    <source>
        <dbReference type="SAM" id="MobiDB-lite"/>
    </source>
</evidence>
<accession>A0ABD3TFL0</accession>